<proteinExistence type="predicted"/>
<dbReference type="PROSITE" id="PS50885">
    <property type="entry name" value="HAMP"/>
    <property type="match status" value="1"/>
</dbReference>
<dbReference type="Gene3D" id="3.30.565.10">
    <property type="entry name" value="Histidine kinase-like ATPase, C-terminal domain"/>
    <property type="match status" value="1"/>
</dbReference>
<protein>
    <submittedName>
        <fullName evidence="8">Two-component system sensor histidine kinase UhpB</fullName>
    </submittedName>
</protein>
<keyword evidence="6" id="KW-0472">Membrane</keyword>
<evidence type="ECO:0000256" key="2">
    <source>
        <dbReference type="ARBA" id="ARBA00022553"/>
    </source>
</evidence>
<dbReference type="AlphaFoldDB" id="A0A4Q7W0L9"/>
<name>A0A4Q7W0L9_9BURK</name>
<dbReference type="Gene3D" id="1.20.5.1930">
    <property type="match status" value="1"/>
</dbReference>
<evidence type="ECO:0000256" key="1">
    <source>
        <dbReference type="ARBA" id="ARBA00004370"/>
    </source>
</evidence>
<dbReference type="Proteomes" id="UP000293671">
    <property type="component" value="Unassembled WGS sequence"/>
</dbReference>
<keyword evidence="6" id="KW-1133">Transmembrane helix</keyword>
<evidence type="ECO:0000256" key="4">
    <source>
        <dbReference type="ARBA" id="ARBA00022777"/>
    </source>
</evidence>
<gene>
    <name evidence="8" type="ORF">EV670_0760</name>
</gene>
<dbReference type="EMBL" id="SHKP01000004">
    <property type="protein sequence ID" value="RZU02731.1"/>
    <property type="molecule type" value="Genomic_DNA"/>
</dbReference>
<dbReference type="GO" id="GO:0000155">
    <property type="term" value="F:phosphorelay sensor kinase activity"/>
    <property type="evidence" value="ECO:0007669"/>
    <property type="project" value="InterPro"/>
</dbReference>
<keyword evidence="5" id="KW-0902">Two-component regulatory system</keyword>
<keyword evidence="6" id="KW-0812">Transmembrane</keyword>
<dbReference type="Pfam" id="PF02518">
    <property type="entry name" value="HATPase_c"/>
    <property type="match status" value="1"/>
</dbReference>
<keyword evidence="9" id="KW-1185">Reference proteome</keyword>
<feature type="transmembrane region" description="Helical" evidence="6">
    <location>
        <begin position="146"/>
        <end position="164"/>
    </location>
</feature>
<comment type="caution">
    <text evidence="8">The sequence shown here is derived from an EMBL/GenBank/DDBJ whole genome shotgun (WGS) entry which is preliminary data.</text>
</comment>
<reference evidence="8 9" key="1">
    <citation type="submission" date="2019-02" db="EMBL/GenBank/DDBJ databases">
        <title>Genomic Encyclopedia of Type Strains, Phase IV (KMG-IV): sequencing the most valuable type-strain genomes for metagenomic binning, comparative biology and taxonomic classification.</title>
        <authorList>
            <person name="Goeker M."/>
        </authorList>
    </citation>
    <scope>NUCLEOTIDE SEQUENCE [LARGE SCALE GENOMIC DNA]</scope>
    <source>
        <strain evidence="8 9">DSM 19570</strain>
    </source>
</reference>
<dbReference type="Pfam" id="PF07730">
    <property type="entry name" value="HisKA_3"/>
    <property type="match status" value="1"/>
</dbReference>
<dbReference type="PANTHER" id="PTHR24421">
    <property type="entry name" value="NITRATE/NITRITE SENSOR PROTEIN NARX-RELATED"/>
    <property type="match status" value="1"/>
</dbReference>
<dbReference type="InterPro" id="IPR003660">
    <property type="entry name" value="HAMP_dom"/>
</dbReference>
<keyword evidence="4 8" id="KW-0418">Kinase</keyword>
<evidence type="ECO:0000256" key="5">
    <source>
        <dbReference type="ARBA" id="ARBA00023012"/>
    </source>
</evidence>
<evidence type="ECO:0000313" key="8">
    <source>
        <dbReference type="EMBL" id="RZU02731.1"/>
    </source>
</evidence>
<keyword evidence="2" id="KW-0597">Phosphoprotein</keyword>
<accession>A0A4Q7W0L9</accession>
<dbReference type="InterPro" id="IPR050482">
    <property type="entry name" value="Sensor_HK_TwoCompSys"/>
</dbReference>
<dbReference type="GO" id="GO:0016020">
    <property type="term" value="C:membrane"/>
    <property type="evidence" value="ECO:0007669"/>
    <property type="project" value="UniProtKB-SubCell"/>
</dbReference>
<sequence length="459" mass="49446">MLRAGALALGCLLLALLLGLARAQRDMREEIGDALDAARMTALLSTLGGQDDAQALAELRRLQPTSSARHLHLELRDAAGQFLIAAPQPPALAAPVAWLVGAHALLFPPPASQAVDWELPRPDGGRWQLRLVASADREQREALSNWAEMFALLLAGSLGMLLLMRWSLRRALAPLQPVLAAIEALEHGELGAMQRLPLPMPVRELDAVTRALKRLAHSLAAAEAARRVLAQQVFSLQEDERARLARELHDEFGQRLTALRADAAWLQRQLQHELALLGVVDGMAEQCRLIHEDTRALLARLRPLGTAQADGAELPTAQLRQMLAALVEGWSGRALEVQLEWRDEPSAATHEVLPAALALALYRISQEALTNVARHAQARAARLRVAFERGADGRATALLWSVEDDGIGLADAAVAAQQGSGLAGMRERLWALGSELVIAVDSARSGTRLAARLPVGGAA</sequence>
<evidence type="ECO:0000259" key="7">
    <source>
        <dbReference type="PROSITE" id="PS50885"/>
    </source>
</evidence>
<comment type="subcellular location">
    <subcellularLocation>
        <location evidence="1">Membrane</location>
    </subcellularLocation>
</comment>
<dbReference type="OrthoDB" id="9813412at2"/>
<evidence type="ECO:0000313" key="9">
    <source>
        <dbReference type="Proteomes" id="UP000293671"/>
    </source>
</evidence>
<dbReference type="RefSeq" id="WP_130430467.1">
    <property type="nucleotide sequence ID" value="NZ_SHKP01000004.1"/>
</dbReference>
<dbReference type="InterPro" id="IPR003594">
    <property type="entry name" value="HATPase_dom"/>
</dbReference>
<keyword evidence="3" id="KW-0808">Transferase</keyword>
<dbReference type="SUPFAM" id="SSF55874">
    <property type="entry name" value="ATPase domain of HSP90 chaperone/DNA topoisomerase II/histidine kinase"/>
    <property type="match status" value="1"/>
</dbReference>
<dbReference type="GO" id="GO:0046983">
    <property type="term" value="F:protein dimerization activity"/>
    <property type="evidence" value="ECO:0007669"/>
    <property type="project" value="InterPro"/>
</dbReference>
<evidence type="ECO:0000256" key="3">
    <source>
        <dbReference type="ARBA" id="ARBA00022679"/>
    </source>
</evidence>
<dbReference type="InterPro" id="IPR011712">
    <property type="entry name" value="Sig_transdc_His_kin_sub3_dim/P"/>
</dbReference>
<evidence type="ECO:0000256" key="6">
    <source>
        <dbReference type="SAM" id="Phobius"/>
    </source>
</evidence>
<feature type="domain" description="HAMP" evidence="7">
    <location>
        <begin position="169"/>
        <end position="224"/>
    </location>
</feature>
<dbReference type="PANTHER" id="PTHR24421:SF58">
    <property type="entry name" value="SIGNAL TRANSDUCTION HISTIDINE-PROTEIN KINASE_PHOSPHATASE UHPB"/>
    <property type="match status" value="1"/>
</dbReference>
<dbReference type="InterPro" id="IPR036890">
    <property type="entry name" value="HATPase_C_sf"/>
</dbReference>
<organism evidence="8 9">
    <name type="scientific">Rivibacter subsaxonicus</name>
    <dbReference type="NCBI Taxonomy" id="457575"/>
    <lineage>
        <taxon>Bacteria</taxon>
        <taxon>Pseudomonadati</taxon>
        <taxon>Pseudomonadota</taxon>
        <taxon>Betaproteobacteria</taxon>
        <taxon>Burkholderiales</taxon>
        <taxon>Rivibacter</taxon>
    </lineage>
</organism>
<dbReference type="CDD" id="cd16917">
    <property type="entry name" value="HATPase_UhpB-NarQ-NarX-like"/>
    <property type="match status" value="1"/>
</dbReference>